<feature type="transmembrane region" description="Helical" evidence="2">
    <location>
        <begin position="276"/>
        <end position="295"/>
    </location>
</feature>
<feature type="compositionally biased region" description="Low complexity" evidence="1">
    <location>
        <begin position="27"/>
        <end position="37"/>
    </location>
</feature>
<feature type="region of interest" description="Disordered" evidence="1">
    <location>
        <begin position="1"/>
        <end position="40"/>
    </location>
</feature>
<organism evidence="3 4">
    <name type="scientific">Seminavis robusta</name>
    <dbReference type="NCBI Taxonomy" id="568900"/>
    <lineage>
        <taxon>Eukaryota</taxon>
        <taxon>Sar</taxon>
        <taxon>Stramenopiles</taxon>
        <taxon>Ochrophyta</taxon>
        <taxon>Bacillariophyta</taxon>
        <taxon>Bacillariophyceae</taxon>
        <taxon>Bacillariophycidae</taxon>
        <taxon>Naviculales</taxon>
        <taxon>Naviculaceae</taxon>
        <taxon>Seminavis</taxon>
    </lineage>
</organism>
<feature type="transmembrane region" description="Helical" evidence="2">
    <location>
        <begin position="154"/>
        <end position="173"/>
    </location>
</feature>
<evidence type="ECO:0000313" key="3">
    <source>
        <dbReference type="EMBL" id="CAB9523069.1"/>
    </source>
</evidence>
<feature type="transmembrane region" description="Helical" evidence="2">
    <location>
        <begin position="57"/>
        <end position="83"/>
    </location>
</feature>
<dbReference type="AlphaFoldDB" id="A0A9N8EPZ6"/>
<name>A0A9N8EPZ6_9STRA</name>
<evidence type="ECO:0000256" key="2">
    <source>
        <dbReference type="SAM" id="Phobius"/>
    </source>
</evidence>
<dbReference type="Proteomes" id="UP001153069">
    <property type="component" value="Unassembled WGS sequence"/>
</dbReference>
<evidence type="ECO:0000313" key="4">
    <source>
        <dbReference type="Proteomes" id="UP001153069"/>
    </source>
</evidence>
<proteinExistence type="predicted"/>
<comment type="caution">
    <text evidence="3">The sequence shown here is derived from an EMBL/GenBank/DDBJ whole genome shotgun (WGS) entry which is preliminary data.</text>
</comment>
<sequence>MIALTNDDALTETSSEGSDLQTTNETSSSSSSSSSSSVPVSAPKTVSYHEKDDPVLAGVYLLVCYLCFGMVGWILVAPASWLFEYSSFHQNVLLPFWEEIGIFRVVPAHTVTKYKGQTLAKLTHIIPAAIWAGIVPFQLHPTWRNRHRSLHRRMGYLFAVVSISVDFGILVIMHKKLSFEYYYPDVLVSEYTLSAHLAAPTFILLVIWFFYTLVESIRMARAGKIHLHQRWMVRHVASGIWVSTQRFLTIPCYMIYGEFAWPRPQTVPSAFGMQAFGDGGMIAIFATLLLGEYTVRRLEHLRTMRAESKKAL</sequence>
<feature type="compositionally biased region" description="Polar residues" evidence="1">
    <location>
        <begin position="11"/>
        <end position="26"/>
    </location>
</feature>
<evidence type="ECO:0000256" key="1">
    <source>
        <dbReference type="SAM" id="MobiDB-lite"/>
    </source>
</evidence>
<keyword evidence="2" id="KW-1133">Transmembrane helix</keyword>
<keyword evidence="4" id="KW-1185">Reference proteome</keyword>
<feature type="transmembrane region" description="Helical" evidence="2">
    <location>
        <begin position="235"/>
        <end position="256"/>
    </location>
</feature>
<protein>
    <submittedName>
        <fullName evidence="3">Uncharacterized protein</fullName>
    </submittedName>
</protein>
<keyword evidence="2" id="KW-0472">Membrane</keyword>
<gene>
    <name evidence="3" type="ORF">SEMRO_1373_G267220.1</name>
</gene>
<keyword evidence="2" id="KW-0812">Transmembrane</keyword>
<dbReference type="OrthoDB" id="541626at2759"/>
<feature type="transmembrane region" description="Helical" evidence="2">
    <location>
        <begin position="193"/>
        <end position="214"/>
    </location>
</feature>
<dbReference type="EMBL" id="CAICTM010001371">
    <property type="protein sequence ID" value="CAB9523069.1"/>
    <property type="molecule type" value="Genomic_DNA"/>
</dbReference>
<reference evidence="3" key="1">
    <citation type="submission" date="2020-06" db="EMBL/GenBank/DDBJ databases">
        <authorList>
            <consortium name="Plant Systems Biology data submission"/>
        </authorList>
    </citation>
    <scope>NUCLEOTIDE SEQUENCE</scope>
    <source>
        <strain evidence="3">D6</strain>
    </source>
</reference>
<accession>A0A9N8EPZ6</accession>